<keyword evidence="4" id="KW-1185">Reference proteome</keyword>
<dbReference type="Gene3D" id="3.40.50.1820">
    <property type="entry name" value="alpha/beta hydrolase"/>
    <property type="match status" value="1"/>
</dbReference>
<comment type="similarity">
    <text evidence="1">Belongs to the AB hydrolase superfamily.</text>
</comment>
<name>A0ABP6ZXJ5_9ACTN</name>
<gene>
    <name evidence="3" type="ORF">GCM10022236_22170</name>
</gene>
<dbReference type="PANTHER" id="PTHR22946">
    <property type="entry name" value="DIENELACTONE HYDROLASE DOMAIN-CONTAINING PROTEIN-RELATED"/>
    <property type="match status" value="1"/>
</dbReference>
<dbReference type="InterPro" id="IPR050261">
    <property type="entry name" value="FrsA_esterase"/>
</dbReference>
<dbReference type="RefSeq" id="WP_344804387.1">
    <property type="nucleotide sequence ID" value="NZ_BAABAB010000015.1"/>
</dbReference>
<dbReference type="InterPro" id="IPR008391">
    <property type="entry name" value="AXE1_dom"/>
</dbReference>
<evidence type="ECO:0000256" key="1">
    <source>
        <dbReference type="ARBA" id="ARBA00008645"/>
    </source>
</evidence>
<organism evidence="3 4">
    <name type="scientific">Microlunatus ginsengisoli</name>
    <dbReference type="NCBI Taxonomy" id="363863"/>
    <lineage>
        <taxon>Bacteria</taxon>
        <taxon>Bacillati</taxon>
        <taxon>Actinomycetota</taxon>
        <taxon>Actinomycetes</taxon>
        <taxon>Propionibacteriales</taxon>
        <taxon>Propionibacteriaceae</taxon>
        <taxon>Microlunatus</taxon>
    </lineage>
</organism>
<dbReference type="PANTHER" id="PTHR22946:SF8">
    <property type="entry name" value="ACETYL XYLAN ESTERASE DOMAIN-CONTAINING PROTEIN"/>
    <property type="match status" value="1"/>
</dbReference>
<reference evidence="4" key="1">
    <citation type="journal article" date="2019" name="Int. J. Syst. Evol. Microbiol.">
        <title>The Global Catalogue of Microorganisms (GCM) 10K type strain sequencing project: providing services to taxonomists for standard genome sequencing and annotation.</title>
        <authorList>
            <consortium name="The Broad Institute Genomics Platform"/>
            <consortium name="The Broad Institute Genome Sequencing Center for Infectious Disease"/>
            <person name="Wu L."/>
            <person name="Ma J."/>
        </authorList>
    </citation>
    <scope>NUCLEOTIDE SEQUENCE [LARGE SCALE GENOMIC DNA]</scope>
    <source>
        <strain evidence="4">JCM 16929</strain>
    </source>
</reference>
<accession>A0ABP6ZXJ5</accession>
<feature type="domain" description="Acetyl xylan esterase" evidence="2">
    <location>
        <begin position="166"/>
        <end position="215"/>
    </location>
</feature>
<sequence>MTGAEDVRRLRVPADAAAFGPWQTAGRERLAELLAIADRRPDATLTVGDPGPGPRIRAASFERRGTTVPCWLVRPPPDRDTGAGVVAVAGHGPGIDSLVDADDAYHRGLALKLADAGCTVLCPELRSFGRRRTSEAVAEGRASSSCQVDATMGLLTGRPVLGDRVGDAMAAVSALARLPGVHPRRIAVLGGSGGGAVALLAAALDQRIAAAVVGTYFSSFAASICSVPHCICNSVPGLLSWFEMTDLAALVLPRPLILEAGEQDPIFPIAATRTSHAELVGLCSGMGFPAPRLIVTDRGHEFEADEAIERLAAALGPIPYGS</sequence>
<proteinExistence type="inferred from homology"/>
<dbReference type="SUPFAM" id="SSF53474">
    <property type="entry name" value="alpha/beta-Hydrolases"/>
    <property type="match status" value="1"/>
</dbReference>
<comment type="caution">
    <text evidence="3">The sequence shown here is derived from an EMBL/GenBank/DDBJ whole genome shotgun (WGS) entry which is preliminary data.</text>
</comment>
<dbReference type="EMBL" id="BAABAB010000015">
    <property type="protein sequence ID" value="GAA3619508.1"/>
    <property type="molecule type" value="Genomic_DNA"/>
</dbReference>
<evidence type="ECO:0000313" key="4">
    <source>
        <dbReference type="Proteomes" id="UP001501490"/>
    </source>
</evidence>
<protein>
    <submittedName>
        <fullName evidence="3">Dienelactone hydrolase family protein</fullName>
    </submittedName>
</protein>
<dbReference type="GO" id="GO:0016787">
    <property type="term" value="F:hydrolase activity"/>
    <property type="evidence" value="ECO:0007669"/>
    <property type="project" value="UniProtKB-KW"/>
</dbReference>
<keyword evidence="3" id="KW-0378">Hydrolase</keyword>
<evidence type="ECO:0000259" key="2">
    <source>
        <dbReference type="Pfam" id="PF05448"/>
    </source>
</evidence>
<dbReference type="Pfam" id="PF05448">
    <property type="entry name" value="AXE1"/>
    <property type="match status" value="1"/>
</dbReference>
<evidence type="ECO:0000313" key="3">
    <source>
        <dbReference type="EMBL" id="GAA3619508.1"/>
    </source>
</evidence>
<dbReference type="InterPro" id="IPR029058">
    <property type="entry name" value="AB_hydrolase_fold"/>
</dbReference>
<dbReference type="Proteomes" id="UP001501490">
    <property type="component" value="Unassembled WGS sequence"/>
</dbReference>